<evidence type="ECO:0000313" key="3">
    <source>
        <dbReference type="EMBL" id="SFC80861.1"/>
    </source>
</evidence>
<evidence type="ECO:0000313" key="4">
    <source>
        <dbReference type="Proteomes" id="UP000199577"/>
    </source>
</evidence>
<keyword evidence="1" id="KW-0175">Coiled coil</keyword>
<gene>
    <name evidence="3" type="ORF">SAMN05421747_12926</name>
</gene>
<name>A0A1I1M636_9SPHI</name>
<dbReference type="AlphaFoldDB" id="A0A1I1M636"/>
<sequence length="553" mass="61123">MKYLRTIAVIITVFTATVAYGQGQHNKPLRGSNNIAQAIQNSLSSVPYLKVGNVTCTISKYATSTETPVHTRFYTEGQVTVDYFDITMSDGKSIRFIKNGERFACNSNDFPPATDGTRFVRYFGSGGAYINYGGKTELGSVSEDAVQQFVSFTGSTFKHIWGSQSHNNDISPIASIQINCLGITANSLENIKRNVNSLREDYDLLKNNNQPKNNQNNQGNAASGNSSSSGLTLRSESSSKTTNTQEATELDFWGNPVVSKTKDPNVNTVDYGGMEVVDNEHYHSQMAMRSQRETRERDPKVRRQEVDNYNNAIYEQAQQGIDQTYRVIDEMEKAKSQLNYSSGKTLLESSGNLASTAISTNNVGMAKTALIGMGVGTIMAIGEGAAKRKATEEARKEEQKKIKAAKEVLKNSRLAMLKSYPEGELPLSSTKSSGNNLYYFIYAYNATELTEQYTGAFVSNVFALGKYPDGTWPMQTKVKEQIATLTPLEEIICGPFYSKTEADNIHRSLLNSFVKFDLNTTIVNYEGINPHKENSPTSTNSPKTDFWGNPINK</sequence>
<dbReference type="EMBL" id="FOLL01000029">
    <property type="protein sequence ID" value="SFC80861.1"/>
    <property type="molecule type" value="Genomic_DNA"/>
</dbReference>
<reference evidence="3 4" key="1">
    <citation type="submission" date="2016-10" db="EMBL/GenBank/DDBJ databases">
        <authorList>
            <person name="de Groot N.N."/>
        </authorList>
    </citation>
    <scope>NUCLEOTIDE SEQUENCE [LARGE SCALE GENOMIC DNA]</scope>
    <source>
        <strain evidence="3 4">DSM 22900</strain>
    </source>
</reference>
<feature type="coiled-coil region" evidence="1">
    <location>
        <begin position="387"/>
        <end position="415"/>
    </location>
</feature>
<proteinExistence type="predicted"/>
<dbReference type="Proteomes" id="UP000199577">
    <property type="component" value="Unassembled WGS sequence"/>
</dbReference>
<evidence type="ECO:0000256" key="1">
    <source>
        <dbReference type="SAM" id="Coils"/>
    </source>
</evidence>
<feature type="region of interest" description="Disordered" evidence="2">
    <location>
        <begin position="205"/>
        <end position="269"/>
    </location>
</feature>
<dbReference type="STRING" id="623281.SAMN05421747_12926"/>
<organism evidence="3 4">
    <name type="scientific">Parapedobacter composti</name>
    <dbReference type="NCBI Taxonomy" id="623281"/>
    <lineage>
        <taxon>Bacteria</taxon>
        <taxon>Pseudomonadati</taxon>
        <taxon>Bacteroidota</taxon>
        <taxon>Sphingobacteriia</taxon>
        <taxon>Sphingobacteriales</taxon>
        <taxon>Sphingobacteriaceae</taxon>
        <taxon>Parapedobacter</taxon>
    </lineage>
</organism>
<dbReference type="OrthoDB" id="1454607at2"/>
<keyword evidence="4" id="KW-1185">Reference proteome</keyword>
<dbReference type="RefSeq" id="WP_139215950.1">
    <property type="nucleotide sequence ID" value="NZ_FOLL01000029.1"/>
</dbReference>
<feature type="compositionally biased region" description="Low complexity" evidence="2">
    <location>
        <begin position="205"/>
        <end position="240"/>
    </location>
</feature>
<evidence type="ECO:0000256" key="2">
    <source>
        <dbReference type="SAM" id="MobiDB-lite"/>
    </source>
</evidence>
<protein>
    <submittedName>
        <fullName evidence="3">Uncharacterized protein</fullName>
    </submittedName>
</protein>
<accession>A0A1I1M636</accession>
<feature type="region of interest" description="Disordered" evidence="2">
    <location>
        <begin position="529"/>
        <end position="553"/>
    </location>
</feature>